<name>A0AAE0I5Q2_9PEZI</name>
<feature type="compositionally biased region" description="Polar residues" evidence="1">
    <location>
        <begin position="328"/>
        <end position="344"/>
    </location>
</feature>
<dbReference type="AlphaFoldDB" id="A0AAE0I5Q2"/>
<feature type="compositionally biased region" description="Low complexity" evidence="1">
    <location>
        <begin position="306"/>
        <end position="327"/>
    </location>
</feature>
<feature type="compositionally biased region" description="Pro residues" evidence="1">
    <location>
        <begin position="399"/>
        <end position="409"/>
    </location>
</feature>
<dbReference type="Proteomes" id="UP001283341">
    <property type="component" value="Unassembled WGS sequence"/>
</dbReference>
<feature type="compositionally biased region" description="Acidic residues" evidence="1">
    <location>
        <begin position="263"/>
        <end position="272"/>
    </location>
</feature>
<feature type="region of interest" description="Disordered" evidence="1">
    <location>
        <begin position="392"/>
        <end position="414"/>
    </location>
</feature>
<proteinExistence type="predicted"/>
<keyword evidence="3" id="KW-1185">Reference proteome</keyword>
<feature type="compositionally biased region" description="Low complexity" evidence="1">
    <location>
        <begin position="210"/>
        <end position="221"/>
    </location>
</feature>
<accession>A0AAE0I5Q2</accession>
<feature type="compositionally biased region" description="Pro residues" evidence="1">
    <location>
        <begin position="1"/>
        <end position="11"/>
    </location>
</feature>
<organism evidence="2 3">
    <name type="scientific">Apodospora peruviana</name>
    <dbReference type="NCBI Taxonomy" id="516989"/>
    <lineage>
        <taxon>Eukaryota</taxon>
        <taxon>Fungi</taxon>
        <taxon>Dikarya</taxon>
        <taxon>Ascomycota</taxon>
        <taxon>Pezizomycotina</taxon>
        <taxon>Sordariomycetes</taxon>
        <taxon>Sordariomycetidae</taxon>
        <taxon>Sordariales</taxon>
        <taxon>Lasiosphaeriaceae</taxon>
        <taxon>Apodospora</taxon>
    </lineage>
</organism>
<reference evidence="2" key="2">
    <citation type="submission" date="2023-06" db="EMBL/GenBank/DDBJ databases">
        <authorList>
            <consortium name="Lawrence Berkeley National Laboratory"/>
            <person name="Haridas S."/>
            <person name="Hensen N."/>
            <person name="Bonometti L."/>
            <person name="Westerberg I."/>
            <person name="Brannstrom I.O."/>
            <person name="Guillou S."/>
            <person name="Cros-Aarteil S."/>
            <person name="Calhoun S."/>
            <person name="Kuo A."/>
            <person name="Mondo S."/>
            <person name="Pangilinan J."/>
            <person name="Riley R."/>
            <person name="Labutti K."/>
            <person name="Andreopoulos B."/>
            <person name="Lipzen A."/>
            <person name="Chen C."/>
            <person name="Yanf M."/>
            <person name="Daum C."/>
            <person name="Ng V."/>
            <person name="Clum A."/>
            <person name="Steindorff A."/>
            <person name="Ohm R."/>
            <person name="Martin F."/>
            <person name="Silar P."/>
            <person name="Natvig D."/>
            <person name="Lalanne C."/>
            <person name="Gautier V."/>
            <person name="Ament-Velasquez S.L."/>
            <person name="Kruys A."/>
            <person name="Hutchinson M.I."/>
            <person name="Powell A.J."/>
            <person name="Barry K."/>
            <person name="Miller A.N."/>
            <person name="Grigoriev I.V."/>
            <person name="Debuchy R."/>
            <person name="Gladieux P."/>
            <person name="Thoren M.H."/>
            <person name="Johannesson H."/>
        </authorList>
    </citation>
    <scope>NUCLEOTIDE SEQUENCE</scope>
    <source>
        <strain evidence="2">CBS 118394</strain>
    </source>
</reference>
<dbReference type="EMBL" id="JAUEDM010000004">
    <property type="protein sequence ID" value="KAK3318982.1"/>
    <property type="molecule type" value="Genomic_DNA"/>
</dbReference>
<feature type="region of interest" description="Disordered" evidence="1">
    <location>
        <begin position="1"/>
        <end position="373"/>
    </location>
</feature>
<reference evidence="2" key="1">
    <citation type="journal article" date="2023" name="Mol. Phylogenet. Evol.">
        <title>Genome-scale phylogeny and comparative genomics of the fungal order Sordariales.</title>
        <authorList>
            <person name="Hensen N."/>
            <person name="Bonometti L."/>
            <person name="Westerberg I."/>
            <person name="Brannstrom I.O."/>
            <person name="Guillou S."/>
            <person name="Cros-Aarteil S."/>
            <person name="Calhoun S."/>
            <person name="Haridas S."/>
            <person name="Kuo A."/>
            <person name="Mondo S."/>
            <person name="Pangilinan J."/>
            <person name="Riley R."/>
            <person name="LaButti K."/>
            <person name="Andreopoulos B."/>
            <person name="Lipzen A."/>
            <person name="Chen C."/>
            <person name="Yan M."/>
            <person name="Daum C."/>
            <person name="Ng V."/>
            <person name="Clum A."/>
            <person name="Steindorff A."/>
            <person name="Ohm R.A."/>
            <person name="Martin F."/>
            <person name="Silar P."/>
            <person name="Natvig D.O."/>
            <person name="Lalanne C."/>
            <person name="Gautier V."/>
            <person name="Ament-Velasquez S.L."/>
            <person name="Kruys A."/>
            <person name="Hutchinson M.I."/>
            <person name="Powell A.J."/>
            <person name="Barry K."/>
            <person name="Miller A.N."/>
            <person name="Grigoriev I.V."/>
            <person name="Debuchy R."/>
            <person name="Gladieux P."/>
            <person name="Hiltunen Thoren M."/>
            <person name="Johannesson H."/>
        </authorList>
    </citation>
    <scope>NUCLEOTIDE SEQUENCE</scope>
    <source>
        <strain evidence="2">CBS 118394</strain>
    </source>
</reference>
<gene>
    <name evidence="2" type="ORF">B0H66DRAFT_603542</name>
</gene>
<feature type="compositionally biased region" description="Low complexity" evidence="1">
    <location>
        <begin position="364"/>
        <end position="373"/>
    </location>
</feature>
<feature type="compositionally biased region" description="Low complexity" evidence="1">
    <location>
        <begin position="39"/>
        <end position="57"/>
    </location>
</feature>
<feature type="compositionally biased region" description="Basic and acidic residues" evidence="1">
    <location>
        <begin position="151"/>
        <end position="183"/>
    </location>
</feature>
<protein>
    <submittedName>
        <fullName evidence="2">Uncharacterized protein</fullName>
    </submittedName>
</protein>
<feature type="compositionally biased region" description="Polar residues" evidence="1">
    <location>
        <begin position="15"/>
        <end position="26"/>
    </location>
</feature>
<comment type="caution">
    <text evidence="2">The sequence shown here is derived from an EMBL/GenBank/DDBJ whole genome shotgun (WGS) entry which is preliminary data.</text>
</comment>
<evidence type="ECO:0000313" key="2">
    <source>
        <dbReference type="EMBL" id="KAK3318982.1"/>
    </source>
</evidence>
<evidence type="ECO:0000256" key="1">
    <source>
        <dbReference type="SAM" id="MobiDB-lite"/>
    </source>
</evidence>
<evidence type="ECO:0000313" key="3">
    <source>
        <dbReference type="Proteomes" id="UP001283341"/>
    </source>
</evidence>
<feature type="compositionally biased region" description="Polar residues" evidence="1">
    <location>
        <begin position="233"/>
        <end position="254"/>
    </location>
</feature>
<sequence length="623" mass="66739">MAGLPPNPNLPAKPQFTNLPSANKGTGQHRPVTHRSRIPYSLPLKPSSLLAKTATAHSAKKTHREEPMGITLPKKPAMIHSAKKTRWDEPAGISAIRQPDSSVRRPAPENPWAIRPDRQPTGKQSTKNLPNFRAHPYKRVEKRSPTPPPKRQSEETARAAEKATKAPDAKHFRPHPYKHDFRAHPYKRVEKKRSPTPPLKRPSEKESQVTKTAPEAAKAPKVIAPRAEADSAPKQNGISSAPAQNPVGSPTSTHSKNRKASADDDDDDDDNEPETKQARHTGGMAGTSTRTKKPSHAPASAKHMTPKPTTTTQPQRTLHSSSSSSSSKAGGNQQPLSTEGSRQTSPSSTGDGDDDLGTPPPSSSSPVAPAVTPDVPAAAPVAAAVAAAAAEPLAESDSGPPPANAPPSPTTTAAVPVVAVPSRVRLPLKSLTTTADASLVVTVVIEGSTIPTTQEFRIDRRIFYSFDGLPINDDFDEKSSFELELFASSGTVDRLNNITILEVLHRILIGMHRPGVSSAKDDLPLSAEGIWLASLIHRALGGLPALVVEWLGRCMARFVQQPERKRKGGVGGTGGDVEKALAACAIFGEDFELSRWRLSVRMFVRSPLPRPRLVLSSCSWSSL</sequence>